<reference evidence="1 2" key="1">
    <citation type="journal article" date="2024" name="IMA Fungus">
        <title>Apiospora arundinis, a panoply of carbohydrate-active enzymes and secondary metabolites.</title>
        <authorList>
            <person name="Sorensen T."/>
            <person name="Petersen C."/>
            <person name="Muurmann A.T."/>
            <person name="Christiansen J.V."/>
            <person name="Brundto M.L."/>
            <person name="Overgaard C.K."/>
            <person name="Boysen A.T."/>
            <person name="Wollenberg R.D."/>
            <person name="Larsen T.O."/>
            <person name="Sorensen J.L."/>
            <person name="Nielsen K.L."/>
            <person name="Sondergaard T.E."/>
        </authorList>
    </citation>
    <scope>NUCLEOTIDE SEQUENCE [LARGE SCALE GENOMIC DNA]</scope>
    <source>
        <strain evidence="1 2">AAU 773</strain>
    </source>
</reference>
<dbReference type="SMART" id="SM00855">
    <property type="entry name" value="PGAM"/>
    <property type="match status" value="1"/>
</dbReference>
<evidence type="ECO:0000313" key="1">
    <source>
        <dbReference type="EMBL" id="KAK8859368.1"/>
    </source>
</evidence>
<organism evidence="1 2">
    <name type="scientific">Apiospora arundinis</name>
    <dbReference type="NCBI Taxonomy" id="335852"/>
    <lineage>
        <taxon>Eukaryota</taxon>
        <taxon>Fungi</taxon>
        <taxon>Dikarya</taxon>
        <taxon>Ascomycota</taxon>
        <taxon>Pezizomycotina</taxon>
        <taxon>Sordariomycetes</taxon>
        <taxon>Xylariomycetidae</taxon>
        <taxon>Amphisphaeriales</taxon>
        <taxon>Apiosporaceae</taxon>
        <taxon>Apiospora</taxon>
    </lineage>
</organism>
<dbReference type="SUPFAM" id="SSF53254">
    <property type="entry name" value="Phosphoglycerate mutase-like"/>
    <property type="match status" value="1"/>
</dbReference>
<dbReference type="Proteomes" id="UP001390339">
    <property type="component" value="Unassembled WGS sequence"/>
</dbReference>
<dbReference type="CDD" id="cd07067">
    <property type="entry name" value="HP_PGM_like"/>
    <property type="match status" value="1"/>
</dbReference>
<dbReference type="Pfam" id="PF00300">
    <property type="entry name" value="His_Phos_1"/>
    <property type="match status" value="1"/>
</dbReference>
<comment type="caution">
    <text evidence="1">The sequence shown here is derived from an EMBL/GenBank/DDBJ whole genome shotgun (WGS) entry which is preliminary data.</text>
</comment>
<keyword evidence="2" id="KW-1185">Reference proteome</keyword>
<gene>
    <name evidence="1" type="ORF">PGQ11_010102</name>
</gene>
<name>A0ABR2I8N5_9PEZI</name>
<dbReference type="PANTHER" id="PTHR48100:SF24">
    <property type="entry name" value="PHOSPHOGLYCERATE MUTASE"/>
    <property type="match status" value="1"/>
</dbReference>
<dbReference type="InterPro" id="IPR029033">
    <property type="entry name" value="His_PPase_superfam"/>
</dbReference>
<proteinExistence type="predicted"/>
<dbReference type="PANTHER" id="PTHR48100">
    <property type="entry name" value="BROAD-SPECIFICITY PHOSPHATASE YOR283W-RELATED"/>
    <property type="match status" value="1"/>
</dbReference>
<dbReference type="InterPro" id="IPR050275">
    <property type="entry name" value="PGM_Phosphatase"/>
</dbReference>
<dbReference type="EMBL" id="JAPCWZ010000006">
    <property type="protein sequence ID" value="KAK8859368.1"/>
    <property type="molecule type" value="Genomic_DNA"/>
</dbReference>
<protein>
    <submittedName>
        <fullName evidence="1">Phosphoglycerate mutase-like protein</fullName>
    </submittedName>
</protein>
<evidence type="ECO:0000313" key="2">
    <source>
        <dbReference type="Proteomes" id="UP001390339"/>
    </source>
</evidence>
<dbReference type="Gene3D" id="3.40.50.1240">
    <property type="entry name" value="Phosphoglycerate mutase-like"/>
    <property type="match status" value="1"/>
</dbReference>
<dbReference type="InterPro" id="IPR013078">
    <property type="entry name" value="His_Pase_superF_clade-1"/>
</dbReference>
<accession>A0ABR2I8N5</accession>
<sequence>MAPTLILIRHAEALHNLTKDYHIHDPELTETGHAQVQELRANLVNHPVAQNAGLIVTSPMIRTMQTAMGSLDWLIEKGIKIEADAGWQENSAKPCDTGMPGAAVVLAPKFPAVDFSTLDPVYPDKLTPAGSHYFATRGAILNRGQASLRRLRDRPEKAIVVVSHSGFLRLGVTGCYYMNADYRIFDFEEEEQPGGVDGKTPQIRLREWDETKEKGGGMSKSWTEMVELGSGLPEEIVASSAPKIEKN</sequence>